<name>A0AAW1UWC2_9CUCU</name>
<organism evidence="1 2">
    <name type="scientific">Henosepilachna vigintioctopunctata</name>
    <dbReference type="NCBI Taxonomy" id="420089"/>
    <lineage>
        <taxon>Eukaryota</taxon>
        <taxon>Metazoa</taxon>
        <taxon>Ecdysozoa</taxon>
        <taxon>Arthropoda</taxon>
        <taxon>Hexapoda</taxon>
        <taxon>Insecta</taxon>
        <taxon>Pterygota</taxon>
        <taxon>Neoptera</taxon>
        <taxon>Endopterygota</taxon>
        <taxon>Coleoptera</taxon>
        <taxon>Polyphaga</taxon>
        <taxon>Cucujiformia</taxon>
        <taxon>Coccinelloidea</taxon>
        <taxon>Coccinellidae</taxon>
        <taxon>Epilachninae</taxon>
        <taxon>Epilachnini</taxon>
        <taxon>Henosepilachna</taxon>
    </lineage>
</organism>
<gene>
    <name evidence="1" type="ORF">WA026_009021</name>
</gene>
<dbReference type="AlphaFoldDB" id="A0AAW1UWC2"/>
<comment type="caution">
    <text evidence="1">The sequence shown here is derived from an EMBL/GenBank/DDBJ whole genome shotgun (WGS) entry which is preliminary data.</text>
</comment>
<evidence type="ECO:0000313" key="1">
    <source>
        <dbReference type="EMBL" id="KAK9884793.1"/>
    </source>
</evidence>
<evidence type="ECO:0000313" key="2">
    <source>
        <dbReference type="Proteomes" id="UP001431783"/>
    </source>
</evidence>
<sequence>MFRTIFKNREEIKEKYRLEVYRSVQRKKQKVGVFDKLEKVLVEWLHQAPPLKLAISGLIICEKREKLVKTCKIALTLQMAG</sequence>
<keyword evidence="2" id="KW-1185">Reference proteome</keyword>
<accession>A0AAW1UWC2</accession>
<dbReference type="EMBL" id="JARQZJ010000094">
    <property type="protein sequence ID" value="KAK9884793.1"/>
    <property type="molecule type" value="Genomic_DNA"/>
</dbReference>
<dbReference type="Proteomes" id="UP001431783">
    <property type="component" value="Unassembled WGS sequence"/>
</dbReference>
<reference evidence="1 2" key="1">
    <citation type="submission" date="2023-03" db="EMBL/GenBank/DDBJ databases">
        <title>Genome insight into feeding habits of ladybird beetles.</title>
        <authorList>
            <person name="Li H.-S."/>
            <person name="Huang Y.-H."/>
            <person name="Pang H."/>
        </authorList>
    </citation>
    <scope>NUCLEOTIDE SEQUENCE [LARGE SCALE GENOMIC DNA]</scope>
    <source>
        <strain evidence="1">SYSU_2023b</strain>
        <tissue evidence="1">Whole body</tissue>
    </source>
</reference>
<proteinExistence type="predicted"/>
<protein>
    <submittedName>
        <fullName evidence="1">Uncharacterized protein</fullName>
    </submittedName>
</protein>